<keyword evidence="2 3" id="KW-0802">TPR repeat</keyword>
<evidence type="ECO:0000256" key="3">
    <source>
        <dbReference type="PROSITE-ProRule" id="PRU00339"/>
    </source>
</evidence>
<feature type="repeat" description="TPR" evidence="3">
    <location>
        <begin position="196"/>
        <end position="229"/>
    </location>
</feature>
<keyword evidence="5" id="KW-1185">Reference proteome</keyword>
<proteinExistence type="predicted"/>
<dbReference type="RefSeq" id="WP_011994038.1">
    <property type="nucleotide sequence ID" value="NC_009718.1"/>
</dbReference>
<dbReference type="eggNOG" id="COG0457">
    <property type="taxonomic scope" value="Bacteria"/>
</dbReference>
<reference evidence="4 5" key="2">
    <citation type="journal article" date="2009" name="Proc. Natl. Acad. Sci. U.S.A.">
        <title>On the chimeric nature, thermophilic origin, and phylogenetic placement of the Thermotogales.</title>
        <authorList>
            <person name="Zhaxybayeva O."/>
            <person name="Swithers K.S."/>
            <person name="Lapierre P."/>
            <person name="Fournier G.P."/>
            <person name="Bickhart D.M."/>
            <person name="DeBoy R.T."/>
            <person name="Nelson K.E."/>
            <person name="Nesbo C.L."/>
            <person name="Doolittle W.F."/>
            <person name="Gogarten J.P."/>
            <person name="Noll K.M."/>
        </authorList>
    </citation>
    <scope>NUCLEOTIDE SEQUENCE [LARGE SCALE GENOMIC DNA]</scope>
    <source>
        <strain evidence="5">ATCC 35602 / DSM 5306 / Rt17-B1</strain>
    </source>
</reference>
<dbReference type="Pfam" id="PF14559">
    <property type="entry name" value="TPR_19"/>
    <property type="match status" value="1"/>
</dbReference>
<dbReference type="OrthoDB" id="46207at2"/>
<organism evidence="4 5">
    <name type="scientific">Fervidobacterium nodosum (strain ATCC 35602 / DSM 5306 / Rt17-B1)</name>
    <dbReference type="NCBI Taxonomy" id="381764"/>
    <lineage>
        <taxon>Bacteria</taxon>
        <taxon>Thermotogati</taxon>
        <taxon>Thermotogota</taxon>
        <taxon>Thermotogae</taxon>
        <taxon>Thermotogales</taxon>
        <taxon>Fervidobacteriaceae</taxon>
        <taxon>Fervidobacterium</taxon>
    </lineage>
</organism>
<evidence type="ECO:0000313" key="5">
    <source>
        <dbReference type="Proteomes" id="UP000002415"/>
    </source>
</evidence>
<dbReference type="Proteomes" id="UP000002415">
    <property type="component" value="Chromosome"/>
</dbReference>
<dbReference type="InterPro" id="IPR011990">
    <property type="entry name" value="TPR-like_helical_dom_sf"/>
</dbReference>
<protein>
    <submittedName>
        <fullName evidence="4">Uncharacterized protein</fullName>
    </submittedName>
</protein>
<dbReference type="AlphaFoldDB" id="A7HLD9"/>
<dbReference type="PANTHER" id="PTHR45586:SF1">
    <property type="entry name" value="LIPOPOLYSACCHARIDE ASSEMBLY PROTEIN B"/>
    <property type="match status" value="1"/>
</dbReference>
<dbReference type="HOGENOM" id="CLU_1155232_0_0_0"/>
<name>A7HLD9_FERNB</name>
<evidence type="ECO:0000256" key="1">
    <source>
        <dbReference type="ARBA" id="ARBA00022737"/>
    </source>
</evidence>
<dbReference type="KEGG" id="fno:Fnod_0870"/>
<accession>A7HLD9</accession>
<dbReference type="STRING" id="381764.Fnod_0870"/>
<dbReference type="InterPro" id="IPR051012">
    <property type="entry name" value="CellSynth/LPSAsmb/PSIAsmb"/>
</dbReference>
<dbReference type="SUPFAM" id="SSF48452">
    <property type="entry name" value="TPR-like"/>
    <property type="match status" value="1"/>
</dbReference>
<dbReference type="EMBL" id="CP000771">
    <property type="protein sequence ID" value="ABS60722.1"/>
    <property type="molecule type" value="Genomic_DNA"/>
</dbReference>
<dbReference type="PROSITE" id="PS50005">
    <property type="entry name" value="TPR"/>
    <property type="match status" value="1"/>
</dbReference>
<reference evidence="4 5" key="1">
    <citation type="submission" date="2007-07" db="EMBL/GenBank/DDBJ databases">
        <title>Complete sequence of Fervidobacterium nodosum Rt17-B1.</title>
        <authorList>
            <consortium name="US DOE Joint Genome Institute"/>
            <person name="Copeland A."/>
            <person name="Lucas S."/>
            <person name="Lapidus A."/>
            <person name="Barry K."/>
            <person name="Glavina del Rio T."/>
            <person name="Dalin E."/>
            <person name="Tice H."/>
            <person name="Pitluck S."/>
            <person name="Saunders E."/>
            <person name="Brettin T."/>
            <person name="Bruce D."/>
            <person name="Detter J.C."/>
            <person name="Han C."/>
            <person name="Schmutz J."/>
            <person name="Larimer F."/>
            <person name="Land M."/>
            <person name="Hauser L."/>
            <person name="Kyrpides N."/>
            <person name="Mikhailova N."/>
            <person name="Nelson K."/>
            <person name="Gogarten J.P."/>
            <person name="Noll K."/>
            <person name="Richardson P."/>
        </authorList>
    </citation>
    <scope>NUCLEOTIDE SEQUENCE [LARGE SCALE GENOMIC DNA]</scope>
    <source>
        <strain evidence="5">ATCC 35602 / DSM 5306 / Rt17-B1</strain>
    </source>
</reference>
<sequence>MKRLFSVLAIVYFVSIFSYLFALNADDLNKLFYEARRDHDKDKILRVIKEIESFDGYTKDSRLLTILADCYLEYGNWGVPDKEKEKTLEKARANAEAAIKIDQKNGRAYYIAGAAIGRLAQYKGIVQSLFMLGDFDKNIDTAIKILDENDEEGRLYKTFAYIASGMRYRDVPWPLYNYKKSEELLNNALKLTPNYTNIYLELGYLYLKTGNKDKAREMFQKVVNSPAHPWLVKTHEEAVASANEELKKLK</sequence>
<dbReference type="Gene3D" id="1.25.40.10">
    <property type="entry name" value="Tetratricopeptide repeat domain"/>
    <property type="match status" value="2"/>
</dbReference>
<dbReference type="PANTHER" id="PTHR45586">
    <property type="entry name" value="TPR REPEAT-CONTAINING PROTEIN PA4667"/>
    <property type="match status" value="1"/>
</dbReference>
<gene>
    <name evidence="4" type="ordered locus">Fnod_0870</name>
</gene>
<evidence type="ECO:0000313" key="4">
    <source>
        <dbReference type="EMBL" id="ABS60722.1"/>
    </source>
</evidence>
<keyword evidence="1" id="KW-0677">Repeat</keyword>
<evidence type="ECO:0000256" key="2">
    <source>
        <dbReference type="ARBA" id="ARBA00022803"/>
    </source>
</evidence>
<dbReference type="InterPro" id="IPR019734">
    <property type="entry name" value="TPR_rpt"/>
</dbReference>